<dbReference type="AlphaFoldDB" id="A0A9D4LGD5"/>
<feature type="region of interest" description="Disordered" evidence="1">
    <location>
        <begin position="31"/>
        <end position="63"/>
    </location>
</feature>
<evidence type="ECO:0000313" key="3">
    <source>
        <dbReference type="Proteomes" id="UP000828390"/>
    </source>
</evidence>
<evidence type="ECO:0000256" key="1">
    <source>
        <dbReference type="SAM" id="MobiDB-lite"/>
    </source>
</evidence>
<comment type="caution">
    <text evidence="2">The sequence shown here is derived from an EMBL/GenBank/DDBJ whole genome shotgun (WGS) entry which is preliminary data.</text>
</comment>
<dbReference type="Gene3D" id="3.90.1750.10">
    <property type="entry name" value="Hect, E3 ligase catalytic domains"/>
    <property type="match status" value="1"/>
</dbReference>
<dbReference type="GO" id="GO:0004842">
    <property type="term" value="F:ubiquitin-protein transferase activity"/>
    <property type="evidence" value="ECO:0007669"/>
    <property type="project" value="InterPro"/>
</dbReference>
<proteinExistence type="predicted"/>
<sequence>MYHIGPQGVLINSELTLEASRITQNTRFNVDETNAVSNSDSKSVGDDFRDAPSSPTRSPDTQYESLEQKCERIRDNLLQENTVLVRRESLKEDVLDAYRANKGLEHHNVHMKIKGEPALDVSRVKREVYSMFFMQVFLQCFVGNLEVMPEMNPEFICSDLFVLIGRIMAHAFVLVGYFPIRLCKAAMITMITGSCSAEVVMSSFLSYVFASQRAVIQKTTQNDPSHVRKNLFYSAYSMTAA</sequence>
<evidence type="ECO:0000313" key="2">
    <source>
        <dbReference type="EMBL" id="KAH3858080.1"/>
    </source>
</evidence>
<dbReference type="InterPro" id="IPR035983">
    <property type="entry name" value="Hect_E3_ubiquitin_ligase"/>
</dbReference>
<name>A0A9D4LGD5_DREPO</name>
<keyword evidence="3" id="KW-1185">Reference proteome</keyword>
<gene>
    <name evidence="2" type="ORF">DPMN_100699</name>
</gene>
<dbReference type="Proteomes" id="UP000828390">
    <property type="component" value="Unassembled WGS sequence"/>
</dbReference>
<feature type="compositionally biased region" description="Polar residues" evidence="1">
    <location>
        <begin position="53"/>
        <end position="63"/>
    </location>
</feature>
<dbReference type="EMBL" id="JAIWYP010000003">
    <property type="protein sequence ID" value="KAH3858080.1"/>
    <property type="molecule type" value="Genomic_DNA"/>
</dbReference>
<feature type="compositionally biased region" description="Polar residues" evidence="1">
    <location>
        <begin position="31"/>
        <end position="42"/>
    </location>
</feature>
<reference evidence="2" key="2">
    <citation type="submission" date="2020-11" db="EMBL/GenBank/DDBJ databases">
        <authorList>
            <person name="McCartney M.A."/>
            <person name="Auch B."/>
            <person name="Kono T."/>
            <person name="Mallez S."/>
            <person name="Becker A."/>
            <person name="Gohl D.M."/>
            <person name="Silverstein K.A.T."/>
            <person name="Koren S."/>
            <person name="Bechman K.B."/>
            <person name="Herman A."/>
            <person name="Abrahante J.E."/>
            <person name="Garbe J."/>
        </authorList>
    </citation>
    <scope>NUCLEOTIDE SEQUENCE</scope>
    <source>
        <strain evidence="2">Duluth1</strain>
        <tissue evidence="2">Whole animal</tissue>
    </source>
</reference>
<reference evidence="2" key="1">
    <citation type="journal article" date="2019" name="bioRxiv">
        <title>The Genome of the Zebra Mussel, Dreissena polymorpha: A Resource for Invasive Species Research.</title>
        <authorList>
            <person name="McCartney M.A."/>
            <person name="Auch B."/>
            <person name="Kono T."/>
            <person name="Mallez S."/>
            <person name="Zhang Y."/>
            <person name="Obille A."/>
            <person name="Becker A."/>
            <person name="Abrahante J.E."/>
            <person name="Garbe J."/>
            <person name="Badalamenti J.P."/>
            <person name="Herman A."/>
            <person name="Mangelson H."/>
            <person name="Liachko I."/>
            <person name="Sullivan S."/>
            <person name="Sone E.D."/>
            <person name="Koren S."/>
            <person name="Silverstein K.A.T."/>
            <person name="Beckman K.B."/>
            <person name="Gohl D.M."/>
        </authorList>
    </citation>
    <scope>NUCLEOTIDE SEQUENCE</scope>
    <source>
        <strain evidence="2">Duluth1</strain>
        <tissue evidence="2">Whole animal</tissue>
    </source>
</reference>
<organism evidence="2 3">
    <name type="scientific">Dreissena polymorpha</name>
    <name type="common">Zebra mussel</name>
    <name type="synonym">Mytilus polymorpha</name>
    <dbReference type="NCBI Taxonomy" id="45954"/>
    <lineage>
        <taxon>Eukaryota</taxon>
        <taxon>Metazoa</taxon>
        <taxon>Spiralia</taxon>
        <taxon>Lophotrochozoa</taxon>
        <taxon>Mollusca</taxon>
        <taxon>Bivalvia</taxon>
        <taxon>Autobranchia</taxon>
        <taxon>Heteroconchia</taxon>
        <taxon>Euheterodonta</taxon>
        <taxon>Imparidentia</taxon>
        <taxon>Neoheterodontei</taxon>
        <taxon>Myida</taxon>
        <taxon>Dreissenoidea</taxon>
        <taxon>Dreissenidae</taxon>
        <taxon>Dreissena</taxon>
    </lineage>
</organism>
<dbReference type="SUPFAM" id="SSF56204">
    <property type="entry name" value="Hect, E3 ligase catalytic domain"/>
    <property type="match status" value="1"/>
</dbReference>
<protein>
    <submittedName>
        <fullName evidence="2">Uncharacterized protein</fullName>
    </submittedName>
</protein>
<accession>A0A9D4LGD5</accession>